<comment type="caution">
    <text evidence="1">The sequence shown here is derived from an EMBL/GenBank/DDBJ whole genome shotgun (WGS) entry which is preliminary data.</text>
</comment>
<protein>
    <submittedName>
        <fullName evidence="1">Uncharacterized protein</fullName>
    </submittedName>
</protein>
<dbReference type="AlphaFoldDB" id="A0AAN8RI08"/>
<sequence length="124" mass="13683">MSLFKDIGPHTAPQTPTNEITFNVTILFDKPPGLLALSYKVLPSTILAAVTCKYEKILAQQMVIGELIYFSFPGHVKKDKRYSFRRNGLVPEIPGGIVRIKAYPAVPTDVENRGRTSARSPPAV</sequence>
<evidence type="ECO:0000313" key="2">
    <source>
        <dbReference type="Proteomes" id="UP001307849"/>
    </source>
</evidence>
<dbReference type="Proteomes" id="UP001307849">
    <property type="component" value="Unassembled WGS sequence"/>
</dbReference>
<proteinExistence type="predicted"/>
<gene>
    <name evidence="1" type="ORF">TWF506_004640</name>
</gene>
<accession>A0AAN8RI08</accession>
<dbReference type="EMBL" id="JAVHJM010000015">
    <property type="protein sequence ID" value="KAK6497166.1"/>
    <property type="molecule type" value="Genomic_DNA"/>
</dbReference>
<reference evidence="1 2" key="1">
    <citation type="submission" date="2019-10" db="EMBL/GenBank/DDBJ databases">
        <authorList>
            <person name="Palmer J.M."/>
        </authorList>
    </citation>
    <scope>NUCLEOTIDE SEQUENCE [LARGE SCALE GENOMIC DNA]</scope>
    <source>
        <strain evidence="1 2">TWF506</strain>
    </source>
</reference>
<name>A0AAN8RI08_9PEZI</name>
<keyword evidence="2" id="KW-1185">Reference proteome</keyword>
<organism evidence="1 2">
    <name type="scientific">Arthrobotrys conoides</name>
    <dbReference type="NCBI Taxonomy" id="74498"/>
    <lineage>
        <taxon>Eukaryota</taxon>
        <taxon>Fungi</taxon>
        <taxon>Dikarya</taxon>
        <taxon>Ascomycota</taxon>
        <taxon>Pezizomycotina</taxon>
        <taxon>Orbiliomycetes</taxon>
        <taxon>Orbiliales</taxon>
        <taxon>Orbiliaceae</taxon>
        <taxon>Arthrobotrys</taxon>
    </lineage>
</organism>
<evidence type="ECO:0000313" key="1">
    <source>
        <dbReference type="EMBL" id="KAK6497166.1"/>
    </source>
</evidence>